<feature type="region of interest" description="Disordered" evidence="5">
    <location>
        <begin position="94"/>
        <end position="114"/>
    </location>
</feature>
<keyword evidence="3" id="KW-0450">Lipoyl</keyword>
<accession>A0A7X6MAX6</accession>
<evidence type="ECO:0000313" key="8">
    <source>
        <dbReference type="Proteomes" id="UP000553209"/>
    </source>
</evidence>
<comment type="cofactor">
    <cofactor evidence="1">
        <name>(R)-lipoate</name>
        <dbReference type="ChEBI" id="CHEBI:83088"/>
    </cofactor>
</comment>
<keyword evidence="4" id="KW-0012">Acyltransferase</keyword>
<dbReference type="InterPro" id="IPR000089">
    <property type="entry name" value="Biotin_lipoyl"/>
</dbReference>
<dbReference type="InterPro" id="IPR050743">
    <property type="entry name" value="2-oxoacid_DH_E2_comp"/>
</dbReference>
<dbReference type="RefSeq" id="WP_017565212.1">
    <property type="nucleotide sequence ID" value="NZ_JAAXPG010000008.1"/>
</dbReference>
<evidence type="ECO:0000256" key="2">
    <source>
        <dbReference type="ARBA" id="ARBA00022679"/>
    </source>
</evidence>
<dbReference type="Proteomes" id="UP000553209">
    <property type="component" value="Unassembled WGS sequence"/>
</dbReference>
<dbReference type="SUPFAM" id="SSF51230">
    <property type="entry name" value="Single hybrid motif"/>
    <property type="match status" value="1"/>
</dbReference>
<name>A0A7X6MAX6_9ACTN</name>
<sequence length="114" mass="12168">MAEDNITFSLPDLGEGLVEATVLEWQVAVGEEIERNAPLVEVETTKSAVVIPSPQAGRIVELHAEEEQVVPVGAPLVTFAVQASGDAPRAGIVGRVPEEQARPARRVRLRPPAD</sequence>
<protein>
    <submittedName>
        <fullName evidence="7">Biotin attachment protein</fullName>
    </submittedName>
</protein>
<dbReference type="InterPro" id="IPR003016">
    <property type="entry name" value="2-oxoA_DH_lipoyl-BS"/>
</dbReference>
<dbReference type="PANTHER" id="PTHR43178:SF5">
    <property type="entry name" value="LIPOAMIDE ACYLTRANSFERASE COMPONENT OF BRANCHED-CHAIN ALPHA-KETO ACID DEHYDROGENASE COMPLEX, MITOCHONDRIAL"/>
    <property type="match status" value="1"/>
</dbReference>
<dbReference type="GO" id="GO:0005737">
    <property type="term" value="C:cytoplasm"/>
    <property type="evidence" value="ECO:0007669"/>
    <property type="project" value="TreeGrafter"/>
</dbReference>
<dbReference type="CDD" id="cd06849">
    <property type="entry name" value="lipoyl_domain"/>
    <property type="match status" value="1"/>
</dbReference>
<dbReference type="PANTHER" id="PTHR43178">
    <property type="entry name" value="DIHYDROLIPOAMIDE ACETYLTRANSFERASE COMPONENT OF PYRUVATE DEHYDROGENASE COMPLEX"/>
    <property type="match status" value="1"/>
</dbReference>
<gene>
    <name evidence="7" type="ORF">HGB44_10280</name>
</gene>
<reference evidence="7 8" key="1">
    <citation type="submission" date="2020-04" db="EMBL/GenBank/DDBJ databases">
        <title>MicrobeNet Type strains.</title>
        <authorList>
            <person name="Nicholson A.C."/>
        </authorList>
    </citation>
    <scope>NUCLEOTIDE SEQUENCE [LARGE SCALE GENOMIC DNA]</scope>
    <source>
        <strain evidence="7 8">ATCC 23612</strain>
    </source>
</reference>
<evidence type="ECO:0000256" key="3">
    <source>
        <dbReference type="ARBA" id="ARBA00022823"/>
    </source>
</evidence>
<dbReference type="Gene3D" id="2.40.50.100">
    <property type="match status" value="1"/>
</dbReference>
<dbReference type="InterPro" id="IPR011053">
    <property type="entry name" value="Single_hybrid_motif"/>
</dbReference>
<evidence type="ECO:0000256" key="5">
    <source>
        <dbReference type="SAM" id="MobiDB-lite"/>
    </source>
</evidence>
<dbReference type="GO" id="GO:0031405">
    <property type="term" value="F:lipoic acid binding"/>
    <property type="evidence" value="ECO:0007669"/>
    <property type="project" value="TreeGrafter"/>
</dbReference>
<organism evidence="7 8">
    <name type="scientific">Nocardiopsis alborubida</name>
    <dbReference type="NCBI Taxonomy" id="146802"/>
    <lineage>
        <taxon>Bacteria</taxon>
        <taxon>Bacillati</taxon>
        <taxon>Actinomycetota</taxon>
        <taxon>Actinomycetes</taxon>
        <taxon>Streptosporangiales</taxon>
        <taxon>Nocardiopsidaceae</taxon>
        <taxon>Nocardiopsis</taxon>
    </lineage>
</organism>
<proteinExistence type="predicted"/>
<keyword evidence="2" id="KW-0808">Transferase</keyword>
<dbReference type="Pfam" id="PF00364">
    <property type="entry name" value="Biotin_lipoyl"/>
    <property type="match status" value="1"/>
</dbReference>
<evidence type="ECO:0000313" key="7">
    <source>
        <dbReference type="EMBL" id="NKY98041.1"/>
    </source>
</evidence>
<evidence type="ECO:0000256" key="4">
    <source>
        <dbReference type="ARBA" id="ARBA00023315"/>
    </source>
</evidence>
<dbReference type="PROSITE" id="PS00189">
    <property type="entry name" value="LIPOYL"/>
    <property type="match status" value="1"/>
</dbReference>
<dbReference type="GO" id="GO:0016407">
    <property type="term" value="F:acetyltransferase activity"/>
    <property type="evidence" value="ECO:0007669"/>
    <property type="project" value="TreeGrafter"/>
</dbReference>
<comment type="caution">
    <text evidence="7">The sequence shown here is derived from an EMBL/GenBank/DDBJ whole genome shotgun (WGS) entry which is preliminary data.</text>
</comment>
<dbReference type="AlphaFoldDB" id="A0A7X6MAX6"/>
<dbReference type="PROSITE" id="PS50968">
    <property type="entry name" value="BIOTINYL_LIPOYL"/>
    <property type="match status" value="1"/>
</dbReference>
<evidence type="ECO:0000256" key="1">
    <source>
        <dbReference type="ARBA" id="ARBA00001938"/>
    </source>
</evidence>
<dbReference type="EMBL" id="JAAXPG010000008">
    <property type="protein sequence ID" value="NKY98041.1"/>
    <property type="molecule type" value="Genomic_DNA"/>
</dbReference>
<feature type="domain" description="Lipoyl-binding" evidence="6">
    <location>
        <begin position="5"/>
        <end position="80"/>
    </location>
</feature>
<feature type="compositionally biased region" description="Basic residues" evidence="5">
    <location>
        <begin position="103"/>
        <end position="114"/>
    </location>
</feature>
<evidence type="ECO:0000259" key="6">
    <source>
        <dbReference type="PROSITE" id="PS50968"/>
    </source>
</evidence>
<keyword evidence="8" id="KW-1185">Reference proteome</keyword>